<comment type="caution">
    <text evidence="5">The sequence shown here is derived from an EMBL/GenBank/DDBJ whole genome shotgun (WGS) entry which is preliminary data.</text>
</comment>
<evidence type="ECO:0000256" key="1">
    <source>
        <dbReference type="ARBA" id="ARBA00022723"/>
    </source>
</evidence>
<evidence type="ECO:0000313" key="5">
    <source>
        <dbReference type="EMBL" id="GGH87538.1"/>
    </source>
</evidence>
<reference evidence="5" key="2">
    <citation type="submission" date="2020-09" db="EMBL/GenBank/DDBJ databases">
        <authorList>
            <person name="Sun Q."/>
            <person name="Zhou Y."/>
        </authorList>
    </citation>
    <scope>NUCLEOTIDE SEQUENCE</scope>
    <source>
        <strain evidence="5">CGMCC 1.12777</strain>
    </source>
</reference>
<sequence>MSVFNLPKKGDKVKIMSYKHNGHVHRIWDETLVLHCQEDYLIGGNHETLVTESSGKSWRTKGSAIVYFSTKHWFNVIALLYERGTEYYCNIATPAGWDGEALTYIDYDLDLSVKSDGSVTLLDEDEFTLHQRQMNYPKPILSLIDNGVRELRQWITEQKGLFNQNELEKWSHDYQHLFKEN</sequence>
<dbReference type="Gene3D" id="2.40.380.10">
    <property type="entry name" value="FomD-like"/>
    <property type="match status" value="1"/>
</dbReference>
<reference evidence="5" key="1">
    <citation type="journal article" date="2014" name="Int. J. Syst. Evol. Microbiol.">
        <title>Complete genome sequence of Corynebacterium casei LMG S-19264T (=DSM 44701T), isolated from a smear-ripened cheese.</title>
        <authorList>
            <consortium name="US DOE Joint Genome Institute (JGI-PGF)"/>
            <person name="Walter F."/>
            <person name="Albersmeier A."/>
            <person name="Kalinowski J."/>
            <person name="Ruckert C."/>
        </authorList>
    </citation>
    <scope>NUCLEOTIDE SEQUENCE</scope>
    <source>
        <strain evidence="5">CGMCC 1.12777</strain>
    </source>
</reference>
<evidence type="ECO:0000259" key="4">
    <source>
        <dbReference type="Pfam" id="PF04167"/>
    </source>
</evidence>
<dbReference type="InterPro" id="IPR035930">
    <property type="entry name" value="FomD-like_sf"/>
</dbReference>
<accession>A0A8J2ZYY9</accession>
<dbReference type="InterPro" id="IPR007295">
    <property type="entry name" value="DUF402"/>
</dbReference>
<dbReference type="PANTHER" id="PTHR39159:SF1">
    <property type="entry name" value="UPF0374 PROTEIN YGAC"/>
    <property type="match status" value="1"/>
</dbReference>
<organism evidence="5 6">
    <name type="scientific">Pullulanibacillus pueri</name>
    <dbReference type="NCBI Taxonomy" id="1437324"/>
    <lineage>
        <taxon>Bacteria</taxon>
        <taxon>Bacillati</taxon>
        <taxon>Bacillota</taxon>
        <taxon>Bacilli</taxon>
        <taxon>Bacillales</taxon>
        <taxon>Sporolactobacillaceae</taxon>
        <taxon>Pullulanibacillus</taxon>
    </lineage>
</organism>
<dbReference type="RefSeq" id="WP_188498934.1">
    <property type="nucleotide sequence ID" value="NZ_BMFV01000040.1"/>
</dbReference>
<evidence type="ECO:0000256" key="2">
    <source>
        <dbReference type="ARBA" id="ARBA00022801"/>
    </source>
</evidence>
<proteinExistence type="predicted"/>
<dbReference type="Proteomes" id="UP000656813">
    <property type="component" value="Unassembled WGS sequence"/>
</dbReference>
<keyword evidence="1" id="KW-0479">Metal-binding</keyword>
<keyword evidence="2" id="KW-0378">Hydrolase</keyword>
<keyword evidence="6" id="KW-1185">Reference proteome</keyword>
<dbReference type="PANTHER" id="PTHR39159">
    <property type="match status" value="1"/>
</dbReference>
<protein>
    <submittedName>
        <fullName evidence="5">UPF0374 protein</fullName>
    </submittedName>
</protein>
<dbReference type="PIRSF" id="PIRSF028345">
    <property type="entry name" value="UCP028345"/>
    <property type="match status" value="1"/>
</dbReference>
<gene>
    <name evidence="5" type="ORF">GCM10007096_37780</name>
</gene>
<dbReference type="NCBIfam" id="NF010183">
    <property type="entry name" value="PRK13662.1"/>
    <property type="match status" value="1"/>
</dbReference>
<feature type="domain" description="DUF402" evidence="4">
    <location>
        <begin position="21"/>
        <end position="159"/>
    </location>
</feature>
<dbReference type="EMBL" id="BMFV01000040">
    <property type="protein sequence ID" value="GGH87538.1"/>
    <property type="molecule type" value="Genomic_DNA"/>
</dbReference>
<evidence type="ECO:0000256" key="3">
    <source>
        <dbReference type="ARBA" id="ARBA00022842"/>
    </source>
</evidence>
<dbReference type="InterPro" id="IPR050212">
    <property type="entry name" value="Ntdp-like"/>
</dbReference>
<dbReference type="GO" id="GO:0016787">
    <property type="term" value="F:hydrolase activity"/>
    <property type="evidence" value="ECO:0007669"/>
    <property type="project" value="UniProtKB-KW"/>
</dbReference>
<dbReference type="Pfam" id="PF04167">
    <property type="entry name" value="DUF402"/>
    <property type="match status" value="1"/>
</dbReference>
<name>A0A8J2ZYY9_9BACL</name>
<dbReference type="GO" id="GO:0046872">
    <property type="term" value="F:metal ion binding"/>
    <property type="evidence" value="ECO:0007669"/>
    <property type="project" value="UniProtKB-KW"/>
</dbReference>
<keyword evidence="3" id="KW-0460">Magnesium</keyword>
<dbReference type="AlphaFoldDB" id="A0A8J2ZYY9"/>
<evidence type="ECO:0000313" key="6">
    <source>
        <dbReference type="Proteomes" id="UP000656813"/>
    </source>
</evidence>
<dbReference type="InterPro" id="IPR016882">
    <property type="entry name" value="SA1684"/>
</dbReference>
<dbReference type="SUPFAM" id="SSF159234">
    <property type="entry name" value="FomD-like"/>
    <property type="match status" value="1"/>
</dbReference>